<evidence type="ECO:0000256" key="4">
    <source>
        <dbReference type="ARBA" id="ARBA00023015"/>
    </source>
</evidence>
<feature type="domain" description="Transcription factor CBF/NF-Y/archaeal histone" evidence="10">
    <location>
        <begin position="27"/>
        <end position="90"/>
    </location>
</feature>
<keyword evidence="4" id="KW-0805">Transcription regulation</keyword>
<evidence type="ECO:0000256" key="2">
    <source>
        <dbReference type="ARBA" id="ARBA00009053"/>
    </source>
</evidence>
<keyword evidence="12" id="KW-1185">Reference proteome</keyword>
<evidence type="ECO:0000256" key="8">
    <source>
        <dbReference type="ARBA" id="ARBA00023242"/>
    </source>
</evidence>
<reference evidence="11 12" key="1">
    <citation type="submission" date="2019-07" db="EMBL/GenBank/DDBJ databases">
        <title>WGS assembly of Gossypium tomentosum.</title>
        <authorList>
            <person name="Chen Z.J."/>
            <person name="Sreedasyam A."/>
            <person name="Ando A."/>
            <person name="Song Q."/>
            <person name="De L."/>
            <person name="Hulse-Kemp A."/>
            <person name="Ding M."/>
            <person name="Ye W."/>
            <person name="Kirkbride R."/>
            <person name="Jenkins J."/>
            <person name="Plott C."/>
            <person name="Lovell J."/>
            <person name="Lin Y.-M."/>
            <person name="Vaughn R."/>
            <person name="Liu B."/>
            <person name="Li W."/>
            <person name="Simpson S."/>
            <person name="Scheffler B."/>
            <person name="Saski C."/>
            <person name="Grover C."/>
            <person name="Hu G."/>
            <person name="Conover J."/>
            <person name="Carlson J."/>
            <person name="Shu S."/>
            <person name="Boston L."/>
            <person name="Williams M."/>
            <person name="Peterson D."/>
            <person name="Mcgee K."/>
            <person name="Jones D."/>
            <person name="Wendel J."/>
            <person name="Stelly D."/>
            <person name="Grimwood J."/>
            <person name="Schmutz J."/>
        </authorList>
    </citation>
    <scope>NUCLEOTIDE SEQUENCE [LARGE SCALE GENOMIC DNA]</scope>
    <source>
        <strain evidence="11">7179.01</strain>
    </source>
</reference>
<keyword evidence="6" id="KW-0010">Activator</keyword>
<evidence type="ECO:0000256" key="6">
    <source>
        <dbReference type="ARBA" id="ARBA00023159"/>
    </source>
</evidence>
<dbReference type="PANTHER" id="PTHR11064:SF149">
    <property type="entry name" value="OS01G0935100 PROTEIN"/>
    <property type="match status" value="1"/>
</dbReference>
<comment type="similarity">
    <text evidence="2">Belongs to the NFYB/HAP3 subunit family.</text>
</comment>
<feature type="compositionally biased region" description="Low complexity" evidence="9">
    <location>
        <begin position="1"/>
        <end position="17"/>
    </location>
</feature>
<keyword evidence="8" id="KW-0539">Nucleus</keyword>
<evidence type="ECO:0000256" key="3">
    <source>
        <dbReference type="ARBA" id="ARBA00022682"/>
    </source>
</evidence>
<dbReference type="InterPro" id="IPR003958">
    <property type="entry name" value="CBFA_NFYB_domain"/>
</dbReference>
<name>A0A5D2JMH5_GOSTO</name>
<dbReference type="Proteomes" id="UP000322667">
    <property type="component" value="Chromosome D09"/>
</dbReference>
<gene>
    <name evidence="11" type="ORF">ES332_D09G279200v1</name>
</gene>
<evidence type="ECO:0000313" key="11">
    <source>
        <dbReference type="EMBL" id="TYH56027.1"/>
    </source>
</evidence>
<evidence type="ECO:0000256" key="7">
    <source>
        <dbReference type="ARBA" id="ARBA00023163"/>
    </source>
</evidence>
<evidence type="ECO:0000256" key="5">
    <source>
        <dbReference type="ARBA" id="ARBA00023125"/>
    </source>
</evidence>
<keyword evidence="3" id="KW-0938">Abscisic acid signaling pathway</keyword>
<dbReference type="InterPro" id="IPR009072">
    <property type="entry name" value="Histone-fold"/>
</dbReference>
<dbReference type="CDD" id="cd22907">
    <property type="entry name" value="HFD_NFYB"/>
    <property type="match status" value="1"/>
</dbReference>
<dbReference type="Gene3D" id="1.10.20.10">
    <property type="entry name" value="Histone, subunit A"/>
    <property type="match status" value="1"/>
</dbReference>
<evidence type="ECO:0000256" key="1">
    <source>
        <dbReference type="ARBA" id="ARBA00004123"/>
    </source>
</evidence>
<keyword evidence="7" id="KW-0804">Transcription</keyword>
<dbReference type="PANTHER" id="PTHR11064">
    <property type="entry name" value="CCAAT-BINDING TRANSCRIPTION FACTOR-RELATED"/>
    <property type="match status" value="1"/>
</dbReference>
<feature type="region of interest" description="Disordered" evidence="9">
    <location>
        <begin position="1"/>
        <end position="20"/>
    </location>
</feature>
<sequence>MAENAGTSGTTSNNGNSVGFKEQDQLLPIANVGRIMKQILPPNAKISKEAKETMQECASEFISFVTGETSEKCKKERRKTVNGDDICWALATLGFDDYAVPLKRYLLRYRELEGEHKPAANHDKVAIVDNCNVEDGDNMGPLI</sequence>
<dbReference type="GO" id="GO:0001228">
    <property type="term" value="F:DNA-binding transcription activator activity, RNA polymerase II-specific"/>
    <property type="evidence" value="ECO:0007669"/>
    <property type="project" value="InterPro"/>
</dbReference>
<evidence type="ECO:0000259" key="10">
    <source>
        <dbReference type="Pfam" id="PF00808"/>
    </source>
</evidence>
<evidence type="ECO:0000256" key="9">
    <source>
        <dbReference type="SAM" id="MobiDB-lite"/>
    </source>
</evidence>
<dbReference type="InterPro" id="IPR027113">
    <property type="entry name" value="Transc_fact_NFYB/HAP3"/>
</dbReference>
<dbReference type="GO" id="GO:0009738">
    <property type="term" value="P:abscisic acid-activated signaling pathway"/>
    <property type="evidence" value="ECO:0007669"/>
    <property type="project" value="UniProtKB-KW"/>
</dbReference>
<dbReference type="GO" id="GO:0046982">
    <property type="term" value="F:protein heterodimerization activity"/>
    <property type="evidence" value="ECO:0007669"/>
    <property type="project" value="InterPro"/>
</dbReference>
<proteinExistence type="inferred from homology"/>
<organism evidence="11 12">
    <name type="scientific">Gossypium tomentosum</name>
    <name type="common">Hawaiian cotton</name>
    <name type="synonym">Gossypium sandvicense</name>
    <dbReference type="NCBI Taxonomy" id="34277"/>
    <lineage>
        <taxon>Eukaryota</taxon>
        <taxon>Viridiplantae</taxon>
        <taxon>Streptophyta</taxon>
        <taxon>Embryophyta</taxon>
        <taxon>Tracheophyta</taxon>
        <taxon>Spermatophyta</taxon>
        <taxon>Magnoliopsida</taxon>
        <taxon>eudicotyledons</taxon>
        <taxon>Gunneridae</taxon>
        <taxon>Pentapetalae</taxon>
        <taxon>rosids</taxon>
        <taxon>malvids</taxon>
        <taxon>Malvales</taxon>
        <taxon>Malvaceae</taxon>
        <taxon>Malvoideae</taxon>
        <taxon>Gossypium</taxon>
    </lineage>
</organism>
<dbReference type="SUPFAM" id="SSF47113">
    <property type="entry name" value="Histone-fold"/>
    <property type="match status" value="1"/>
</dbReference>
<dbReference type="FunFam" id="1.10.20.10:FF:000049">
    <property type="entry name" value="Nuclear transcription factor Y subunit B-6"/>
    <property type="match status" value="1"/>
</dbReference>
<comment type="subcellular location">
    <subcellularLocation>
        <location evidence="1">Nucleus</location>
    </subcellularLocation>
</comment>
<dbReference type="PRINTS" id="PR00615">
    <property type="entry name" value="CCAATSUBUNTA"/>
</dbReference>
<dbReference type="GO" id="GO:0016602">
    <property type="term" value="C:CCAAT-binding factor complex"/>
    <property type="evidence" value="ECO:0007669"/>
    <property type="project" value="InterPro"/>
</dbReference>
<evidence type="ECO:0000313" key="12">
    <source>
        <dbReference type="Proteomes" id="UP000322667"/>
    </source>
</evidence>
<dbReference type="Pfam" id="PF00808">
    <property type="entry name" value="CBFD_NFYB_HMF"/>
    <property type="match status" value="1"/>
</dbReference>
<dbReference type="EMBL" id="CM017631">
    <property type="protein sequence ID" value="TYH56027.1"/>
    <property type="molecule type" value="Genomic_DNA"/>
</dbReference>
<dbReference type="AlphaFoldDB" id="A0A5D2JMH5"/>
<accession>A0A5D2JMH5</accession>
<dbReference type="GO" id="GO:0000978">
    <property type="term" value="F:RNA polymerase II cis-regulatory region sequence-specific DNA binding"/>
    <property type="evidence" value="ECO:0007669"/>
    <property type="project" value="TreeGrafter"/>
</dbReference>
<keyword evidence="5" id="KW-0238">DNA-binding</keyword>
<protein>
    <recommendedName>
        <fullName evidence="10">Transcription factor CBF/NF-Y/archaeal histone domain-containing protein</fullName>
    </recommendedName>
</protein>